<dbReference type="Proteomes" id="UP000517916">
    <property type="component" value="Unassembled WGS sequence"/>
</dbReference>
<protein>
    <submittedName>
        <fullName evidence="1">Uncharacterized protein</fullName>
    </submittedName>
</protein>
<comment type="caution">
    <text evidence="1">The sequence shown here is derived from an EMBL/GenBank/DDBJ whole genome shotgun (WGS) entry which is preliminary data.</text>
</comment>
<reference evidence="1 2" key="1">
    <citation type="submission" date="2020-08" db="EMBL/GenBank/DDBJ databases">
        <title>Genomic Encyclopedia of Archaeal and Bacterial Type Strains, Phase II (KMG-II): from individual species to whole genera.</title>
        <authorList>
            <person name="Goeker M."/>
        </authorList>
    </citation>
    <scope>NUCLEOTIDE SEQUENCE [LARGE SCALE GENOMIC DNA]</scope>
    <source>
        <strain evidence="1 2">DSM 43850</strain>
    </source>
</reference>
<organism evidence="1 2">
    <name type="scientific">Kutzneria viridogrisea</name>
    <dbReference type="NCBI Taxonomy" id="47990"/>
    <lineage>
        <taxon>Bacteria</taxon>
        <taxon>Bacillati</taxon>
        <taxon>Actinomycetota</taxon>
        <taxon>Actinomycetes</taxon>
        <taxon>Pseudonocardiales</taxon>
        <taxon>Pseudonocardiaceae</taxon>
        <taxon>Kutzneria</taxon>
    </lineage>
</organism>
<evidence type="ECO:0000313" key="1">
    <source>
        <dbReference type="EMBL" id="MBA8932078.1"/>
    </source>
</evidence>
<name>A0ABR6BYT9_9PSEU</name>
<dbReference type="EMBL" id="JACJID010000010">
    <property type="protein sequence ID" value="MBA8932078.1"/>
    <property type="molecule type" value="Genomic_DNA"/>
</dbReference>
<evidence type="ECO:0000313" key="2">
    <source>
        <dbReference type="Proteomes" id="UP000517916"/>
    </source>
</evidence>
<proteinExistence type="predicted"/>
<accession>A0ABR6BYT9</accession>
<sequence>MSDAAATLHKTVERMEARALAYQRIYSWPACVDPSNGALMLALHADLDAITVPAELGVRTQRVLCLRMLAGPVLLLPTGSGTTGPDWLFLTGPAQALRHRTIVELGRIGARFHQRSTFVPLPPTRVNGSEVRWSTSPVSGRELPPWAAVIAALRSAALGCTQ</sequence>
<keyword evidence="2" id="KW-1185">Reference proteome</keyword>
<gene>
    <name evidence="1" type="ORF">BC739_009337</name>
</gene>
<dbReference type="RefSeq" id="WP_025357074.1">
    <property type="nucleotide sequence ID" value="NZ_BAAABQ010000072.1"/>
</dbReference>